<feature type="transmembrane region" description="Helical" evidence="1">
    <location>
        <begin position="227"/>
        <end position="251"/>
    </location>
</feature>
<geneLocation type="plasmid" evidence="2">
    <name>pZY2</name>
</geneLocation>
<keyword evidence="1" id="KW-1133">Transmembrane helix</keyword>
<dbReference type="EMBL" id="CP039730">
    <property type="protein sequence ID" value="QHT44853.1"/>
    <property type="molecule type" value="Genomic_DNA"/>
</dbReference>
<dbReference type="AlphaFoldDB" id="A0A6P1V9P0"/>
<evidence type="ECO:0000313" key="2">
    <source>
        <dbReference type="EMBL" id="QHT44853.1"/>
    </source>
</evidence>
<accession>A0A6P1V9P0</accession>
<keyword evidence="1" id="KW-0812">Transmembrane</keyword>
<feature type="transmembrane region" description="Helical" evidence="1">
    <location>
        <begin position="45"/>
        <end position="63"/>
    </location>
</feature>
<evidence type="ECO:0000256" key="1">
    <source>
        <dbReference type="SAM" id="Phobius"/>
    </source>
</evidence>
<gene>
    <name evidence="2" type="ORF">FCF09_14315</name>
</gene>
<sequence length="369" mass="43944">MFDLKKVYQHFLCISYITLFSFIFLFGVSVIVGTIFIWLTDEDMSLKWFMCLLSCIMLVLLCLEVREFLPSHWQEKRKELREEIEIKTSDWMDHTWLPLKKNIKQKEFWVLQLWALGKFCSYVALLIFDLIFYSIGIFGTAYYLLTDHNRLAVSDIFTVLMTLIFVIQLSIFSQLLIRFIRQKITIDKLFRSLVDLLIISVILMTLTERIEQSGKTVEGLKEFLTMFIQFVNGHMYLFVSGIILSMIGYVTTKLIKRSIEKEIEIDLIPTLSGYDYYVNYGKFEELLHTNIVRTSIREFTNKEIKDSIHGEPTRKFIDRQKKVYNFYEVEAILRYGIGKLWLEGRNIRQNKPYVFWKSGVLEQFPRRNR</sequence>
<feature type="transmembrane region" description="Helical" evidence="1">
    <location>
        <begin position="122"/>
        <end position="144"/>
    </location>
</feature>
<feature type="transmembrane region" description="Helical" evidence="1">
    <location>
        <begin position="12"/>
        <end position="39"/>
    </location>
</feature>
<organism evidence="2">
    <name type="scientific">Enterococcus faecium</name>
    <name type="common">Streptococcus faecium</name>
    <dbReference type="NCBI Taxonomy" id="1352"/>
    <lineage>
        <taxon>Bacteria</taxon>
        <taxon>Bacillati</taxon>
        <taxon>Bacillota</taxon>
        <taxon>Bacilli</taxon>
        <taxon>Lactobacillales</taxon>
        <taxon>Enterococcaceae</taxon>
        <taxon>Enterococcus</taxon>
    </lineage>
</organism>
<keyword evidence="2" id="KW-0614">Plasmid</keyword>
<keyword evidence="1" id="KW-0472">Membrane</keyword>
<feature type="transmembrane region" description="Helical" evidence="1">
    <location>
        <begin position="156"/>
        <end position="177"/>
    </location>
</feature>
<protein>
    <submittedName>
        <fullName evidence="2">MFS transporter</fullName>
    </submittedName>
</protein>
<reference evidence="2" key="1">
    <citation type="journal article" date="2020" name="J. Antimicrob. Chemother.">
        <title>Tandem amplification of the vanM gene cluster drives vancomycin resistance in vancomycin-variable enterococci.</title>
        <authorList>
            <person name="Sun L."/>
            <person name="Chen Y."/>
            <person name="Hua X."/>
            <person name="Chen Y."/>
            <person name="Hong J."/>
            <person name="Wu X."/>
            <person name="Jiang Y."/>
            <person name="van Schaik W."/>
            <person name="Qu T."/>
            <person name="Yu Y."/>
        </authorList>
    </citation>
    <scope>NUCLEOTIDE SEQUENCE [LARGE SCALE GENOMIC DNA]</scope>
    <source>
        <strain evidence="2">ZY2</strain>
        <plasmid evidence="2">pZY2</plasmid>
    </source>
</reference>
<proteinExistence type="predicted"/>
<feature type="transmembrane region" description="Helical" evidence="1">
    <location>
        <begin position="189"/>
        <end position="207"/>
    </location>
</feature>
<name>A0A6P1V9P0_ENTFC</name>